<dbReference type="GO" id="GO:0061522">
    <property type="term" value="F:1,4-dihydroxy-2-naphthoyl-CoA thioesterase activity"/>
    <property type="evidence" value="ECO:0007669"/>
    <property type="project" value="TreeGrafter"/>
</dbReference>
<evidence type="ECO:0000256" key="1">
    <source>
        <dbReference type="ARBA" id="ARBA00008324"/>
    </source>
</evidence>
<evidence type="ECO:0000313" key="4">
    <source>
        <dbReference type="EMBL" id="KAB1633002.1"/>
    </source>
</evidence>
<evidence type="ECO:0000259" key="3">
    <source>
        <dbReference type="Pfam" id="PF03061"/>
    </source>
</evidence>
<dbReference type="PANTHER" id="PTHR43240">
    <property type="entry name" value="1,4-DIHYDROXY-2-NAPHTHOYL-COA THIOESTERASE 1"/>
    <property type="match status" value="1"/>
</dbReference>
<feature type="domain" description="Thioesterase" evidence="3">
    <location>
        <begin position="43"/>
        <end position="119"/>
    </location>
</feature>
<dbReference type="InterPro" id="IPR003736">
    <property type="entry name" value="PAAI_dom"/>
</dbReference>
<dbReference type="SUPFAM" id="SSF54637">
    <property type="entry name" value="Thioesterase/thiol ester dehydrase-isomerase"/>
    <property type="match status" value="1"/>
</dbReference>
<organism evidence="4 5">
    <name type="scientific">Pseudoclavibacter caeni</name>
    <dbReference type="NCBI Taxonomy" id="908846"/>
    <lineage>
        <taxon>Bacteria</taxon>
        <taxon>Bacillati</taxon>
        <taxon>Actinomycetota</taxon>
        <taxon>Actinomycetes</taxon>
        <taxon>Micrococcales</taxon>
        <taxon>Microbacteriaceae</taxon>
        <taxon>Pseudoclavibacter</taxon>
    </lineage>
</organism>
<dbReference type="Pfam" id="PF03061">
    <property type="entry name" value="4HBT"/>
    <property type="match status" value="1"/>
</dbReference>
<proteinExistence type="inferred from homology"/>
<comment type="similarity">
    <text evidence="1">Belongs to the thioesterase PaaI family.</text>
</comment>
<evidence type="ECO:0000313" key="5">
    <source>
        <dbReference type="Proteomes" id="UP000481339"/>
    </source>
</evidence>
<dbReference type="AlphaFoldDB" id="A0A7C8FTI0"/>
<evidence type="ECO:0000256" key="2">
    <source>
        <dbReference type="ARBA" id="ARBA00022801"/>
    </source>
</evidence>
<keyword evidence="2" id="KW-0378">Hydrolase</keyword>
<protein>
    <submittedName>
        <fullName evidence="4">Hotdog fold thioesterase</fullName>
    </submittedName>
</protein>
<keyword evidence="5" id="KW-1185">Reference proteome</keyword>
<name>A0A7C8FTI0_9MICO</name>
<sequence length="132" mass="13975">MTDPSDPLFGGELAERLGIHISDLTAERAVATMPAAGNHQPAGVVNGGAWCVLGETLGSRAANVHARTLGRVAVGIELKASHVRSVREGTVTAVCEAVHLGRTLTRHRTEIRDEQGRLVSVIDITNALIEPR</sequence>
<gene>
    <name evidence="4" type="ORF">F8O02_03900</name>
</gene>
<comment type="caution">
    <text evidence="4">The sequence shown here is derived from an EMBL/GenBank/DDBJ whole genome shotgun (WGS) entry which is preliminary data.</text>
</comment>
<dbReference type="CDD" id="cd03443">
    <property type="entry name" value="PaaI_thioesterase"/>
    <property type="match status" value="1"/>
</dbReference>
<dbReference type="PANTHER" id="PTHR43240:SF5">
    <property type="entry name" value="1,4-DIHYDROXY-2-NAPHTHOYL-COA THIOESTERASE 1"/>
    <property type="match status" value="1"/>
</dbReference>
<accession>A0A7C8FTI0</accession>
<dbReference type="OrthoDB" id="9798208at2"/>
<dbReference type="InterPro" id="IPR006683">
    <property type="entry name" value="Thioestr_dom"/>
</dbReference>
<dbReference type="Proteomes" id="UP000481339">
    <property type="component" value="Unassembled WGS sequence"/>
</dbReference>
<dbReference type="InterPro" id="IPR029069">
    <property type="entry name" value="HotDog_dom_sf"/>
</dbReference>
<dbReference type="EMBL" id="WBKA01000002">
    <property type="protein sequence ID" value="KAB1633002.1"/>
    <property type="molecule type" value="Genomic_DNA"/>
</dbReference>
<dbReference type="NCBIfam" id="TIGR00369">
    <property type="entry name" value="unchar_dom_1"/>
    <property type="match status" value="1"/>
</dbReference>
<dbReference type="Gene3D" id="3.10.129.10">
    <property type="entry name" value="Hotdog Thioesterase"/>
    <property type="match status" value="1"/>
</dbReference>
<dbReference type="RefSeq" id="WP_158035924.1">
    <property type="nucleotide sequence ID" value="NZ_BAAAZV010000003.1"/>
</dbReference>
<reference evidence="4 5" key="1">
    <citation type="submission" date="2019-09" db="EMBL/GenBank/DDBJ databases">
        <title>Phylogeny of genus Pseudoclavibacter and closely related genus.</title>
        <authorList>
            <person name="Li Y."/>
        </authorList>
    </citation>
    <scope>NUCLEOTIDE SEQUENCE [LARGE SCALE GENOMIC DNA]</scope>
    <source>
        <strain evidence="4 5">JCM 16921</strain>
    </source>
</reference>
<dbReference type="GO" id="GO:0005829">
    <property type="term" value="C:cytosol"/>
    <property type="evidence" value="ECO:0007669"/>
    <property type="project" value="TreeGrafter"/>
</dbReference>